<feature type="compositionally biased region" description="Low complexity" evidence="2">
    <location>
        <begin position="167"/>
        <end position="177"/>
    </location>
</feature>
<dbReference type="AlphaFoldDB" id="A0A9N9XMQ2"/>
<dbReference type="PROSITE" id="PS50157">
    <property type="entry name" value="ZINC_FINGER_C2H2_2"/>
    <property type="match status" value="1"/>
</dbReference>
<dbReference type="PROSITE" id="PS00028">
    <property type="entry name" value="ZINC_FINGER_C2H2_1"/>
    <property type="match status" value="3"/>
</dbReference>
<keyword evidence="5" id="KW-1185">Reference proteome</keyword>
<evidence type="ECO:0000259" key="3">
    <source>
        <dbReference type="PROSITE" id="PS50157"/>
    </source>
</evidence>
<keyword evidence="1" id="KW-0479">Metal-binding</keyword>
<gene>
    <name evidence="4" type="ORF">PHYEVI_LOCUS5028</name>
</gene>
<evidence type="ECO:0000256" key="2">
    <source>
        <dbReference type="SAM" id="MobiDB-lite"/>
    </source>
</evidence>
<sequence>MYCLLCRESSKLISINSPYGHNNHKIGDYFIEMYGEKVKHCLTSDSCVCNVCLNILENVVKVLKLIWNVISHPDNPAYLYSNSTKLSRFLKTIASLRLEDDDITDEPEDSISTNDLVINSYCTPYHEHLEMINQEKERLKSLSATNFTKSTRHPESAVCSDDENNRENNLSRLSRSDTPYSEISRYTKSQCLLDRSHNVNISVQRRPSSSDESDDDSGGEINREIHNLSRLSRLETCTPRSEATCYTTRASTSKSRAEEEKYHNLFYCQVLNCNMYSTTVENLNSHNIAQHGMFNEYNCIVCPLAYTTYQLLNNHIFDRHLFCTECLQKKKMRIVHFNNIEELNEHLRKRHKKPKVIQCHDCGNKYTTEYVESLHKMKCHMFTVFCLFCGKSHQHATELQKHIDQHMMHSIECGYCDKSFLSSGAKEEHVFKMHKGKKKMKIYNDSLILDQKSYDDENSEELNYNKEEKHYEARYLVQCGLDMTIENLKIQNLPVYTSEGTGLILEGFSEECRESDLVSEPISEIELGDIQNECTVENDLIEVHNNELDVNTLIEET</sequence>
<dbReference type="EMBL" id="OU900095">
    <property type="protein sequence ID" value="CAG9858639.1"/>
    <property type="molecule type" value="Genomic_DNA"/>
</dbReference>
<dbReference type="InterPro" id="IPR013087">
    <property type="entry name" value="Znf_C2H2_type"/>
</dbReference>
<evidence type="ECO:0000313" key="4">
    <source>
        <dbReference type="EMBL" id="CAG9858639.1"/>
    </source>
</evidence>
<dbReference type="Gene3D" id="3.30.160.60">
    <property type="entry name" value="Classic Zinc Finger"/>
    <property type="match status" value="1"/>
</dbReference>
<keyword evidence="1" id="KW-0863">Zinc-finger</keyword>
<feature type="region of interest" description="Disordered" evidence="2">
    <location>
        <begin position="200"/>
        <end position="225"/>
    </location>
</feature>
<feature type="region of interest" description="Disordered" evidence="2">
    <location>
        <begin position="144"/>
        <end position="181"/>
    </location>
</feature>
<reference evidence="4" key="1">
    <citation type="submission" date="2022-01" db="EMBL/GenBank/DDBJ databases">
        <authorList>
            <person name="King R."/>
        </authorList>
    </citation>
    <scope>NUCLEOTIDE SEQUENCE</scope>
</reference>
<organism evidence="4 5">
    <name type="scientific">Phyllotreta striolata</name>
    <name type="common">Striped flea beetle</name>
    <name type="synonym">Crioceris striolata</name>
    <dbReference type="NCBI Taxonomy" id="444603"/>
    <lineage>
        <taxon>Eukaryota</taxon>
        <taxon>Metazoa</taxon>
        <taxon>Ecdysozoa</taxon>
        <taxon>Arthropoda</taxon>
        <taxon>Hexapoda</taxon>
        <taxon>Insecta</taxon>
        <taxon>Pterygota</taxon>
        <taxon>Neoptera</taxon>
        <taxon>Endopterygota</taxon>
        <taxon>Coleoptera</taxon>
        <taxon>Polyphaga</taxon>
        <taxon>Cucujiformia</taxon>
        <taxon>Chrysomeloidea</taxon>
        <taxon>Chrysomelidae</taxon>
        <taxon>Galerucinae</taxon>
        <taxon>Alticini</taxon>
        <taxon>Phyllotreta</taxon>
    </lineage>
</organism>
<protein>
    <recommendedName>
        <fullName evidence="3">C2H2-type domain-containing protein</fullName>
    </recommendedName>
</protein>
<evidence type="ECO:0000256" key="1">
    <source>
        <dbReference type="PROSITE-ProRule" id="PRU00042"/>
    </source>
</evidence>
<feature type="domain" description="C2H2-type" evidence="3">
    <location>
        <begin position="411"/>
        <end position="439"/>
    </location>
</feature>
<dbReference type="OrthoDB" id="6365676at2759"/>
<dbReference type="SMART" id="SM00355">
    <property type="entry name" value="ZnF_C2H2"/>
    <property type="match status" value="6"/>
</dbReference>
<dbReference type="Proteomes" id="UP001153712">
    <property type="component" value="Chromosome 2"/>
</dbReference>
<name>A0A9N9XMQ2_PHYSR</name>
<keyword evidence="1" id="KW-0862">Zinc</keyword>
<dbReference type="GO" id="GO:0008270">
    <property type="term" value="F:zinc ion binding"/>
    <property type="evidence" value="ECO:0007669"/>
    <property type="project" value="UniProtKB-KW"/>
</dbReference>
<evidence type="ECO:0000313" key="5">
    <source>
        <dbReference type="Proteomes" id="UP001153712"/>
    </source>
</evidence>
<accession>A0A9N9XMQ2</accession>
<proteinExistence type="predicted"/>